<dbReference type="PROSITE" id="PS50893">
    <property type="entry name" value="ABC_TRANSPORTER_2"/>
    <property type="match status" value="1"/>
</dbReference>
<dbReference type="InterPro" id="IPR015856">
    <property type="entry name" value="ABC_transpr_CbiO/EcfA_su"/>
</dbReference>
<feature type="domain" description="ABC transporter" evidence="9">
    <location>
        <begin position="6"/>
        <end position="240"/>
    </location>
</feature>
<evidence type="ECO:0000256" key="8">
    <source>
        <dbReference type="ARBA" id="ARBA00023136"/>
    </source>
</evidence>
<keyword evidence="7" id="KW-1278">Translocase</keyword>
<dbReference type="SUPFAM" id="SSF52540">
    <property type="entry name" value="P-loop containing nucleoside triphosphate hydrolases"/>
    <property type="match status" value="1"/>
</dbReference>
<gene>
    <name evidence="10" type="ORF">CL176_11070</name>
</gene>
<evidence type="ECO:0000256" key="5">
    <source>
        <dbReference type="ARBA" id="ARBA00022741"/>
    </source>
</evidence>
<dbReference type="NCBIfam" id="TIGR04520">
    <property type="entry name" value="ECF_ATPase_1"/>
    <property type="match status" value="1"/>
</dbReference>
<keyword evidence="5" id="KW-0547">Nucleotide-binding</keyword>
<dbReference type="OrthoDB" id="9784332at2"/>
<keyword evidence="11" id="KW-1185">Reference proteome</keyword>
<comment type="subcellular location">
    <subcellularLocation>
        <location evidence="1">Cell membrane</location>
        <topology evidence="1">Peripheral membrane protein</topology>
    </subcellularLocation>
</comment>
<dbReference type="CDD" id="cd03225">
    <property type="entry name" value="ABC_cobalt_CbiO_domain1"/>
    <property type="match status" value="1"/>
</dbReference>
<keyword evidence="8" id="KW-0472">Membrane</keyword>
<comment type="similarity">
    <text evidence="2">Belongs to the ABC transporter superfamily.</text>
</comment>
<dbReference type="GO" id="GO:0016887">
    <property type="term" value="F:ATP hydrolysis activity"/>
    <property type="evidence" value="ECO:0007669"/>
    <property type="project" value="InterPro"/>
</dbReference>
<evidence type="ECO:0000256" key="4">
    <source>
        <dbReference type="ARBA" id="ARBA00022475"/>
    </source>
</evidence>
<dbReference type="Proteomes" id="UP000263232">
    <property type="component" value="Chromosome"/>
</dbReference>
<keyword evidence="3" id="KW-0813">Transport</keyword>
<dbReference type="InterPro" id="IPR050095">
    <property type="entry name" value="ECF_ABC_transporter_ATP-bd"/>
</dbReference>
<keyword evidence="4" id="KW-1003">Cell membrane</keyword>
<dbReference type="InterPro" id="IPR003593">
    <property type="entry name" value="AAA+_ATPase"/>
</dbReference>
<dbReference type="Gene3D" id="3.40.50.300">
    <property type="entry name" value="P-loop containing nucleotide triphosphate hydrolases"/>
    <property type="match status" value="1"/>
</dbReference>
<dbReference type="FunFam" id="3.40.50.300:FF:000224">
    <property type="entry name" value="Energy-coupling factor transporter ATP-binding protein EcfA"/>
    <property type="match status" value="1"/>
</dbReference>
<dbReference type="Pfam" id="PF00005">
    <property type="entry name" value="ABC_tran"/>
    <property type="match status" value="1"/>
</dbReference>
<dbReference type="GO" id="GO:0042626">
    <property type="term" value="F:ATPase-coupled transmembrane transporter activity"/>
    <property type="evidence" value="ECO:0007669"/>
    <property type="project" value="TreeGrafter"/>
</dbReference>
<reference evidence="10 11" key="1">
    <citation type="submission" date="2017-09" db="EMBL/GenBank/DDBJ databases">
        <title>Complete genome sequence of Oxytococcus suis strain ZY16052.</title>
        <authorList>
            <person name="Li F."/>
        </authorList>
    </citation>
    <scope>NUCLEOTIDE SEQUENCE [LARGE SCALE GENOMIC DNA]</scope>
    <source>
        <strain evidence="10 11">ZY16052</strain>
    </source>
</reference>
<evidence type="ECO:0000313" key="11">
    <source>
        <dbReference type="Proteomes" id="UP000263232"/>
    </source>
</evidence>
<dbReference type="PROSITE" id="PS00211">
    <property type="entry name" value="ABC_TRANSPORTER_1"/>
    <property type="match status" value="1"/>
</dbReference>
<dbReference type="KEGG" id="abae:CL176_11070"/>
<evidence type="ECO:0000256" key="6">
    <source>
        <dbReference type="ARBA" id="ARBA00022840"/>
    </source>
</evidence>
<evidence type="ECO:0000256" key="7">
    <source>
        <dbReference type="ARBA" id="ARBA00022967"/>
    </source>
</evidence>
<dbReference type="InterPro" id="IPR017871">
    <property type="entry name" value="ABC_transporter-like_CS"/>
</dbReference>
<name>A0A347WNX5_9LACT</name>
<proteinExistence type="inferred from homology"/>
<dbReference type="EMBL" id="CP023434">
    <property type="protein sequence ID" value="AXY26782.1"/>
    <property type="molecule type" value="Genomic_DNA"/>
</dbReference>
<dbReference type="PANTHER" id="PTHR43553">
    <property type="entry name" value="HEAVY METAL TRANSPORTER"/>
    <property type="match status" value="1"/>
</dbReference>
<evidence type="ECO:0000256" key="2">
    <source>
        <dbReference type="ARBA" id="ARBA00005417"/>
    </source>
</evidence>
<dbReference type="InterPro" id="IPR030947">
    <property type="entry name" value="EcfA_1"/>
</dbReference>
<dbReference type="GO" id="GO:0005524">
    <property type="term" value="F:ATP binding"/>
    <property type="evidence" value="ECO:0007669"/>
    <property type="project" value="UniProtKB-KW"/>
</dbReference>
<sequence>MVGEVIAASGVSFKYAPDEADVLSNISFAIEQGEWIAMIGPNGSGKSTLAKIMNGLLAPHSGTIQVKGETLNEETVWNVRQSVGMVFQNPDNQFVGATVEDDVAFGMENLGVPRPEMIERVEHALEEVNMQAYKQHEPAKLSGGQKQRVALAGIIALRPDVIIMDEATAMLDPMGRYEVIEAIERLKERYNLTVISITHDLDEAAEADRIFVMNQGQLVKIAPPEEIFLMGEELMGMGLDVPFSQKLQKALSTRGFAVPETYLDEEDLLQWLSKLYSKM</sequence>
<dbReference type="NCBIfam" id="NF010156">
    <property type="entry name" value="PRK13635.1"/>
    <property type="match status" value="1"/>
</dbReference>
<dbReference type="InterPro" id="IPR027417">
    <property type="entry name" value="P-loop_NTPase"/>
</dbReference>
<keyword evidence="6" id="KW-0067">ATP-binding</keyword>
<dbReference type="SMART" id="SM00382">
    <property type="entry name" value="AAA"/>
    <property type="match status" value="1"/>
</dbReference>
<dbReference type="InterPro" id="IPR003439">
    <property type="entry name" value="ABC_transporter-like_ATP-bd"/>
</dbReference>
<organism evidence="10 11">
    <name type="scientific">Suicoccus acidiformans</name>
    <dbReference type="NCBI Taxonomy" id="2036206"/>
    <lineage>
        <taxon>Bacteria</taxon>
        <taxon>Bacillati</taxon>
        <taxon>Bacillota</taxon>
        <taxon>Bacilli</taxon>
        <taxon>Lactobacillales</taxon>
        <taxon>Aerococcaceae</taxon>
        <taxon>Suicoccus</taxon>
    </lineage>
</organism>
<accession>A0A347WNX5</accession>
<dbReference type="GO" id="GO:0043190">
    <property type="term" value="C:ATP-binding cassette (ABC) transporter complex"/>
    <property type="evidence" value="ECO:0007669"/>
    <property type="project" value="TreeGrafter"/>
</dbReference>
<evidence type="ECO:0000259" key="9">
    <source>
        <dbReference type="PROSITE" id="PS50893"/>
    </source>
</evidence>
<evidence type="ECO:0000256" key="1">
    <source>
        <dbReference type="ARBA" id="ARBA00004202"/>
    </source>
</evidence>
<dbReference type="AlphaFoldDB" id="A0A347WNX5"/>
<evidence type="ECO:0000256" key="3">
    <source>
        <dbReference type="ARBA" id="ARBA00022448"/>
    </source>
</evidence>
<evidence type="ECO:0000313" key="10">
    <source>
        <dbReference type="EMBL" id="AXY26782.1"/>
    </source>
</evidence>
<dbReference type="NCBIfam" id="NF010167">
    <property type="entry name" value="PRK13648.1"/>
    <property type="match status" value="1"/>
</dbReference>
<protein>
    <submittedName>
        <fullName evidence="10">Energy-coupling factor transporter ATPase</fullName>
    </submittedName>
</protein>
<dbReference type="PANTHER" id="PTHR43553:SF24">
    <property type="entry name" value="ENERGY-COUPLING FACTOR TRANSPORTER ATP-BINDING PROTEIN ECFA1"/>
    <property type="match status" value="1"/>
</dbReference>